<dbReference type="SMART" id="SM00478">
    <property type="entry name" value="ENDO3c"/>
    <property type="match status" value="1"/>
</dbReference>
<keyword evidence="9" id="KW-0378">Hydrolase</keyword>
<dbReference type="CDD" id="cd03431">
    <property type="entry name" value="NUDIX_DNA_Glycosylase_C-MutY"/>
    <property type="match status" value="1"/>
</dbReference>
<dbReference type="InterPro" id="IPR004036">
    <property type="entry name" value="Endonuclease-III-like_CS2"/>
</dbReference>
<protein>
    <recommendedName>
        <fullName evidence="5 14">Adenine DNA glycosylase</fullName>
        <ecNumber evidence="4 14">3.2.2.31</ecNumber>
    </recommendedName>
</protein>
<dbReference type="InterPro" id="IPR004035">
    <property type="entry name" value="Endouclease-III_FeS-bd_BS"/>
</dbReference>
<keyword evidence="8 14" id="KW-0227">DNA damage</keyword>
<keyword evidence="12" id="KW-0234">DNA repair</keyword>
<accession>A0A251ZTC2</accession>
<dbReference type="EMBL" id="JOPB01000011">
    <property type="protein sequence ID" value="OUI77894.1"/>
    <property type="molecule type" value="Genomic_DNA"/>
</dbReference>
<dbReference type="InterPro" id="IPR003265">
    <property type="entry name" value="HhH-GPD_domain"/>
</dbReference>
<comment type="function">
    <text evidence="2">Adenine glycosylase active on G-A mispairs. MutY also corrects error-prone DNA synthesis past GO lesions which are due to the oxidatively damaged form of guanine: 7,8-dihydro-8-oxoguanine (8-oxo-dGTP).</text>
</comment>
<dbReference type="InterPro" id="IPR015797">
    <property type="entry name" value="NUDIX_hydrolase-like_dom_sf"/>
</dbReference>
<dbReference type="GO" id="GO:0051539">
    <property type="term" value="F:4 iron, 4 sulfur cluster binding"/>
    <property type="evidence" value="ECO:0007669"/>
    <property type="project" value="UniProtKB-UniRule"/>
</dbReference>
<dbReference type="Proteomes" id="UP000194946">
    <property type="component" value="Unassembled WGS sequence"/>
</dbReference>
<dbReference type="NCBIfam" id="TIGR01084">
    <property type="entry name" value="mutY"/>
    <property type="match status" value="1"/>
</dbReference>
<dbReference type="SUPFAM" id="SSF48150">
    <property type="entry name" value="DNA-glycosylase"/>
    <property type="match status" value="1"/>
</dbReference>
<evidence type="ECO:0000256" key="7">
    <source>
        <dbReference type="ARBA" id="ARBA00022723"/>
    </source>
</evidence>
<comment type="caution">
    <text evidence="16">The sequence shown here is derived from an EMBL/GenBank/DDBJ whole genome shotgun (WGS) entry which is preliminary data.</text>
</comment>
<keyword evidence="13 14" id="KW-0326">Glycosidase</keyword>
<dbReference type="GO" id="GO:0034039">
    <property type="term" value="F:8-oxo-7,8-dihydroguanine DNA N-glycosylase activity"/>
    <property type="evidence" value="ECO:0007669"/>
    <property type="project" value="TreeGrafter"/>
</dbReference>
<dbReference type="AlphaFoldDB" id="A0A251ZTC2"/>
<comment type="cofactor">
    <cofactor evidence="14">
        <name>[4Fe-4S] cluster</name>
        <dbReference type="ChEBI" id="CHEBI:49883"/>
    </cofactor>
    <text evidence="14">Binds 1 [4Fe-4S] cluster.</text>
</comment>
<dbReference type="Gene3D" id="3.90.79.10">
    <property type="entry name" value="Nucleoside Triphosphate Pyrophosphohydrolase"/>
    <property type="match status" value="1"/>
</dbReference>
<dbReference type="InterPro" id="IPR011257">
    <property type="entry name" value="DNA_glycosylase"/>
</dbReference>
<keyword evidence="10 14" id="KW-0408">Iron</keyword>
<dbReference type="RefSeq" id="WP_008854288.1">
    <property type="nucleotide sequence ID" value="NZ_JOPB01000011.1"/>
</dbReference>
<keyword evidence="6" id="KW-0004">4Fe-4S</keyword>
<dbReference type="PROSITE" id="PS01155">
    <property type="entry name" value="ENDONUCLEASE_III_2"/>
    <property type="match status" value="1"/>
</dbReference>
<dbReference type="PANTHER" id="PTHR42944">
    <property type="entry name" value="ADENINE DNA GLYCOSYLASE"/>
    <property type="match status" value="1"/>
</dbReference>
<evidence type="ECO:0000256" key="1">
    <source>
        <dbReference type="ARBA" id="ARBA00000843"/>
    </source>
</evidence>
<dbReference type="Gene3D" id="1.10.1670.10">
    <property type="entry name" value="Helix-hairpin-Helix base-excision DNA repair enzymes (C-terminal)"/>
    <property type="match status" value="1"/>
</dbReference>
<dbReference type="Pfam" id="PF00633">
    <property type="entry name" value="HHH"/>
    <property type="match status" value="1"/>
</dbReference>
<feature type="domain" description="HhH-GPD" evidence="15">
    <location>
        <begin position="43"/>
        <end position="195"/>
    </location>
</feature>
<dbReference type="Gene3D" id="1.10.340.30">
    <property type="entry name" value="Hypothetical protein, domain 2"/>
    <property type="match status" value="1"/>
</dbReference>
<comment type="catalytic activity">
    <reaction evidence="1 14">
        <text>Hydrolyzes free adenine bases from 7,8-dihydro-8-oxoguanine:adenine mismatched double-stranded DNA, leaving an apurinic site.</text>
        <dbReference type="EC" id="3.2.2.31"/>
    </reaction>
</comment>
<evidence type="ECO:0000313" key="16">
    <source>
        <dbReference type="EMBL" id="OUI77894.1"/>
    </source>
</evidence>
<evidence type="ECO:0000256" key="14">
    <source>
        <dbReference type="RuleBase" id="RU365096"/>
    </source>
</evidence>
<dbReference type="PANTHER" id="PTHR42944:SF1">
    <property type="entry name" value="ADENINE DNA GLYCOSYLASE"/>
    <property type="match status" value="1"/>
</dbReference>
<sequence>MSTQIPYATLILRWYDHHQRILPWRAKTGTIPDPYHVLLSEIMLQQTQVATVIPYFNKFIENFPTLNDLAEASLEKVMAMWTGLGYYSRARNLHRCAQEVVKIGGIIPSNFKELKDLPGIGDYTAAAILSIGYNQPFVAVDGNVERVTSRLFAIEDSLPKVKPQLAALAKTLNEGQEAQDRPGDFAQALFDIGATICKPKNPLCLICPLSSVCKAHQQNIAELLPKREKKTAKPTKYGISLLIKNDQENILLRKRPEKGVLAGTMELPSSFWAEQSISLEQAMQETGCFGQYQEAGEIKHVFTHFTLKVRLYILTKKLQFIEQKQENIWVDLEDLDLYPCSTLMKKMIKQAINETSNDERRKIS</sequence>
<evidence type="ECO:0000256" key="11">
    <source>
        <dbReference type="ARBA" id="ARBA00023014"/>
    </source>
</evidence>
<evidence type="ECO:0000313" key="17">
    <source>
        <dbReference type="Proteomes" id="UP000194946"/>
    </source>
</evidence>
<dbReference type="Pfam" id="PF14815">
    <property type="entry name" value="NUDIX_4"/>
    <property type="match status" value="1"/>
</dbReference>
<dbReference type="InterPro" id="IPR023170">
    <property type="entry name" value="HhH_base_excis_C"/>
</dbReference>
<dbReference type="InterPro" id="IPR029119">
    <property type="entry name" value="MutY_C"/>
</dbReference>
<reference evidence="17" key="1">
    <citation type="submission" date="2014-06" db="EMBL/GenBank/DDBJ databases">
        <authorList>
            <person name="Winans N.J."/>
            <person name="Newell P.D."/>
            <person name="Douglas A.E."/>
        </authorList>
    </citation>
    <scope>NUCLEOTIDE SEQUENCE [LARGE SCALE GENOMIC DNA]</scope>
    <source>
        <strain evidence="17">DmL_052</strain>
    </source>
</reference>
<dbReference type="GO" id="GO:0006284">
    <property type="term" value="P:base-excision repair"/>
    <property type="evidence" value="ECO:0007669"/>
    <property type="project" value="UniProtKB-UniRule"/>
</dbReference>
<dbReference type="InterPro" id="IPR000445">
    <property type="entry name" value="HhH_motif"/>
</dbReference>
<name>A0A251ZTC2_9PROT</name>
<organism evidence="16 17">
    <name type="scientific">Commensalibacter intestini</name>
    <dbReference type="NCBI Taxonomy" id="479936"/>
    <lineage>
        <taxon>Bacteria</taxon>
        <taxon>Pseudomonadati</taxon>
        <taxon>Pseudomonadota</taxon>
        <taxon>Alphaproteobacteria</taxon>
        <taxon>Acetobacterales</taxon>
        <taxon>Acetobacteraceae</taxon>
    </lineage>
</organism>
<evidence type="ECO:0000256" key="13">
    <source>
        <dbReference type="ARBA" id="ARBA00023295"/>
    </source>
</evidence>
<dbReference type="FunFam" id="1.10.340.30:FF:000002">
    <property type="entry name" value="Adenine DNA glycosylase"/>
    <property type="match status" value="1"/>
</dbReference>
<keyword evidence="11" id="KW-0411">Iron-sulfur</keyword>
<dbReference type="SUPFAM" id="SSF55811">
    <property type="entry name" value="Nudix"/>
    <property type="match status" value="1"/>
</dbReference>
<dbReference type="CDD" id="cd00056">
    <property type="entry name" value="ENDO3c"/>
    <property type="match status" value="1"/>
</dbReference>
<gene>
    <name evidence="16" type="ORF">HK18_00620</name>
</gene>
<evidence type="ECO:0000256" key="8">
    <source>
        <dbReference type="ARBA" id="ARBA00022763"/>
    </source>
</evidence>
<dbReference type="InterPro" id="IPR044298">
    <property type="entry name" value="MIG/MutY"/>
</dbReference>
<evidence type="ECO:0000259" key="15">
    <source>
        <dbReference type="SMART" id="SM00478"/>
    </source>
</evidence>
<dbReference type="GO" id="GO:0035485">
    <property type="term" value="F:adenine/guanine mispair binding"/>
    <property type="evidence" value="ECO:0007669"/>
    <property type="project" value="TreeGrafter"/>
</dbReference>
<dbReference type="Pfam" id="PF00730">
    <property type="entry name" value="HhH-GPD"/>
    <property type="match status" value="1"/>
</dbReference>
<evidence type="ECO:0000256" key="10">
    <source>
        <dbReference type="ARBA" id="ARBA00023004"/>
    </source>
</evidence>
<evidence type="ECO:0000256" key="9">
    <source>
        <dbReference type="ARBA" id="ARBA00022801"/>
    </source>
</evidence>
<dbReference type="GO" id="GO:0000701">
    <property type="term" value="F:purine-specific mismatch base pair DNA N-glycosylase activity"/>
    <property type="evidence" value="ECO:0007669"/>
    <property type="project" value="UniProtKB-EC"/>
</dbReference>
<evidence type="ECO:0000256" key="2">
    <source>
        <dbReference type="ARBA" id="ARBA00002933"/>
    </source>
</evidence>
<evidence type="ECO:0000256" key="5">
    <source>
        <dbReference type="ARBA" id="ARBA00022023"/>
    </source>
</evidence>
<evidence type="ECO:0000256" key="3">
    <source>
        <dbReference type="ARBA" id="ARBA00008343"/>
    </source>
</evidence>
<evidence type="ECO:0000256" key="6">
    <source>
        <dbReference type="ARBA" id="ARBA00022485"/>
    </source>
</evidence>
<dbReference type="EC" id="3.2.2.31" evidence="4 14"/>
<comment type="similarity">
    <text evidence="3 14">Belongs to the Nth/MutY family.</text>
</comment>
<evidence type="ECO:0000256" key="4">
    <source>
        <dbReference type="ARBA" id="ARBA00012045"/>
    </source>
</evidence>
<dbReference type="GO" id="GO:0006298">
    <property type="term" value="P:mismatch repair"/>
    <property type="evidence" value="ECO:0007669"/>
    <property type="project" value="TreeGrafter"/>
</dbReference>
<dbReference type="InterPro" id="IPR005760">
    <property type="entry name" value="A/G_AdeGlyc_MutY"/>
</dbReference>
<dbReference type="GO" id="GO:0032357">
    <property type="term" value="F:oxidized purine DNA binding"/>
    <property type="evidence" value="ECO:0007669"/>
    <property type="project" value="TreeGrafter"/>
</dbReference>
<keyword evidence="7" id="KW-0479">Metal-binding</keyword>
<evidence type="ECO:0000256" key="12">
    <source>
        <dbReference type="ARBA" id="ARBA00023204"/>
    </source>
</evidence>
<dbReference type="PROSITE" id="PS00764">
    <property type="entry name" value="ENDONUCLEASE_III_1"/>
    <property type="match status" value="1"/>
</dbReference>
<keyword evidence="17" id="KW-1185">Reference proteome</keyword>
<dbReference type="GO" id="GO:0046872">
    <property type="term" value="F:metal ion binding"/>
    <property type="evidence" value="ECO:0007669"/>
    <property type="project" value="UniProtKB-UniRule"/>
</dbReference>
<proteinExistence type="inferred from homology"/>